<gene>
    <name evidence="4" type="ORF">NCTC11862_00689</name>
</gene>
<dbReference type="InterPro" id="IPR019060">
    <property type="entry name" value="DUF2382"/>
</dbReference>
<evidence type="ECO:0000313" key="4">
    <source>
        <dbReference type="EMBL" id="STC68913.1"/>
    </source>
</evidence>
<dbReference type="Proteomes" id="UP000254467">
    <property type="component" value="Unassembled WGS sequence"/>
</dbReference>
<feature type="domain" description="DUF2382" evidence="3">
    <location>
        <begin position="133"/>
        <end position="249"/>
    </location>
</feature>
<dbReference type="OrthoDB" id="3712018at2"/>
<dbReference type="SUPFAM" id="SSF50346">
    <property type="entry name" value="PRC-barrel domain"/>
    <property type="match status" value="1"/>
</dbReference>
<dbReference type="InterPro" id="IPR027275">
    <property type="entry name" value="PRC-brl_dom"/>
</dbReference>
<dbReference type="EMBL" id="UFXQ01000001">
    <property type="protein sequence ID" value="STC68913.1"/>
    <property type="molecule type" value="Genomic_DNA"/>
</dbReference>
<evidence type="ECO:0000313" key="5">
    <source>
        <dbReference type="Proteomes" id="UP000254467"/>
    </source>
</evidence>
<dbReference type="STRING" id="35756.GCA_001044155_01033"/>
<dbReference type="PANTHER" id="PTHR38463">
    <property type="entry name" value="STRESS RESPONSE PROTEIN YSNF"/>
    <property type="match status" value="1"/>
</dbReference>
<organism evidence="4 5">
    <name type="scientific">Corynebacterium pilosum</name>
    <dbReference type="NCBI Taxonomy" id="35756"/>
    <lineage>
        <taxon>Bacteria</taxon>
        <taxon>Bacillati</taxon>
        <taxon>Actinomycetota</taxon>
        <taxon>Actinomycetes</taxon>
        <taxon>Mycobacteriales</taxon>
        <taxon>Corynebacteriaceae</taxon>
        <taxon>Corynebacterium</taxon>
    </lineage>
</organism>
<keyword evidence="5" id="KW-1185">Reference proteome</keyword>
<dbReference type="InterPro" id="IPR011033">
    <property type="entry name" value="PRC_barrel-like_sf"/>
</dbReference>
<protein>
    <submittedName>
        <fullName evidence="4">Uncharacterized protein conserved in bacteria</fullName>
    </submittedName>
</protein>
<dbReference type="InterPro" id="IPR052967">
    <property type="entry name" value="Stress_Response_Assoc"/>
</dbReference>
<proteinExistence type="predicted"/>
<dbReference type="Gene3D" id="3.90.50.10">
    <property type="entry name" value="Photosynthetic Reaction Center, subunit H, domain 2"/>
    <property type="match status" value="1"/>
</dbReference>
<dbReference type="Pfam" id="PF05239">
    <property type="entry name" value="PRC"/>
    <property type="match status" value="1"/>
</dbReference>
<dbReference type="GO" id="GO:0030077">
    <property type="term" value="C:plasma membrane light-harvesting complex"/>
    <property type="evidence" value="ECO:0007669"/>
    <property type="project" value="InterPro"/>
</dbReference>
<feature type="compositionally biased region" description="Low complexity" evidence="1">
    <location>
        <begin position="182"/>
        <end position="191"/>
    </location>
</feature>
<dbReference type="AlphaFoldDB" id="A0A376CKQ6"/>
<evidence type="ECO:0000259" key="3">
    <source>
        <dbReference type="Pfam" id="PF09557"/>
    </source>
</evidence>
<dbReference type="Pfam" id="PF09557">
    <property type="entry name" value="DUF2382"/>
    <property type="match status" value="1"/>
</dbReference>
<dbReference type="PANTHER" id="PTHR38463:SF1">
    <property type="entry name" value="STRESS RESPONSE PROTEIN YSNF"/>
    <property type="match status" value="1"/>
</dbReference>
<sequence length="254" mass="27982">MNSADTPREQQITDLSNATAYDANGDKIGSVSDVFINDATGRPDFIEVNTGLFGTGSSLVPLTGHSLREGEIHLPFAKERIQDAPNVQDPTALSVDEKEAYLRYYGLAEPAAEVAAGTGDRREAHAPADAALIRSEERLNVSKRRRPAERVVLRKYVVEETQTIEVPVRREEYRIEREPITDDAVAGSGDASSGGGEDRVDEESASLVIYEERVKIEKEIVPVERVTLCKEIVRDTATVSEDVAKERIEAEETR</sequence>
<feature type="region of interest" description="Disordered" evidence="1">
    <location>
        <begin position="179"/>
        <end position="203"/>
    </location>
</feature>
<name>A0A376CKQ6_9CORY</name>
<accession>A0A376CKQ6</accession>
<evidence type="ECO:0000256" key="1">
    <source>
        <dbReference type="SAM" id="MobiDB-lite"/>
    </source>
</evidence>
<feature type="domain" description="PRC-barrel" evidence="2">
    <location>
        <begin position="11"/>
        <end position="79"/>
    </location>
</feature>
<dbReference type="InterPro" id="IPR014747">
    <property type="entry name" value="Bac_photo_RC_H_C"/>
</dbReference>
<dbReference type="GO" id="GO:0019684">
    <property type="term" value="P:photosynthesis, light reaction"/>
    <property type="evidence" value="ECO:0007669"/>
    <property type="project" value="InterPro"/>
</dbReference>
<dbReference type="RefSeq" id="WP_018581057.1">
    <property type="nucleotide sequence ID" value="NZ_LDYD01000005.1"/>
</dbReference>
<evidence type="ECO:0000259" key="2">
    <source>
        <dbReference type="Pfam" id="PF05239"/>
    </source>
</evidence>
<reference evidence="4 5" key="1">
    <citation type="submission" date="2018-06" db="EMBL/GenBank/DDBJ databases">
        <authorList>
            <consortium name="Pathogen Informatics"/>
            <person name="Doyle S."/>
        </authorList>
    </citation>
    <scope>NUCLEOTIDE SEQUENCE [LARGE SCALE GENOMIC DNA]</scope>
    <source>
        <strain evidence="4 5">NCTC11862</strain>
    </source>
</reference>